<dbReference type="InterPro" id="IPR003593">
    <property type="entry name" value="AAA+_ATPase"/>
</dbReference>
<dbReference type="SUPFAM" id="SSF52540">
    <property type="entry name" value="P-loop containing nucleoside triphosphate hydrolases"/>
    <property type="match status" value="1"/>
</dbReference>
<accession>A0AAQ3LDK9</accession>
<dbReference type="InterPro" id="IPR027417">
    <property type="entry name" value="P-loop_NTPase"/>
</dbReference>
<dbReference type="RefSeq" id="WP_317836084.1">
    <property type="nucleotide sequence ID" value="NZ_CP136920.1"/>
</dbReference>
<organism evidence="3 4">
    <name type="scientific">Rubellicoccus peritrichatus</name>
    <dbReference type="NCBI Taxonomy" id="3080537"/>
    <lineage>
        <taxon>Bacteria</taxon>
        <taxon>Pseudomonadati</taxon>
        <taxon>Verrucomicrobiota</taxon>
        <taxon>Opitutia</taxon>
        <taxon>Puniceicoccales</taxon>
        <taxon>Cerasicoccaceae</taxon>
        <taxon>Rubellicoccus</taxon>
    </lineage>
</organism>
<feature type="domain" description="Bacterial type II secretion system protein E" evidence="2">
    <location>
        <begin position="201"/>
        <end position="215"/>
    </location>
</feature>
<dbReference type="InterPro" id="IPR006321">
    <property type="entry name" value="PilT/PilU"/>
</dbReference>
<evidence type="ECO:0000313" key="3">
    <source>
        <dbReference type="EMBL" id="WOO43526.1"/>
    </source>
</evidence>
<dbReference type="CDD" id="cd01131">
    <property type="entry name" value="PilT"/>
    <property type="match status" value="1"/>
</dbReference>
<dbReference type="Gene3D" id="3.30.450.90">
    <property type="match status" value="1"/>
</dbReference>
<evidence type="ECO:0000259" key="2">
    <source>
        <dbReference type="PROSITE" id="PS00662"/>
    </source>
</evidence>
<dbReference type="PROSITE" id="PS00662">
    <property type="entry name" value="T2SP_E"/>
    <property type="match status" value="1"/>
</dbReference>
<name>A0AAQ3LDK9_9BACT</name>
<dbReference type="Pfam" id="PF00437">
    <property type="entry name" value="T2SSE"/>
    <property type="match status" value="1"/>
</dbReference>
<evidence type="ECO:0000313" key="4">
    <source>
        <dbReference type="Proteomes" id="UP001304300"/>
    </source>
</evidence>
<reference evidence="3 4" key="1">
    <citation type="submission" date="2023-10" db="EMBL/GenBank/DDBJ databases">
        <title>Rubellicoccus peritrichatus gen. nov., sp. nov., isolated from an algae of coral reef tank.</title>
        <authorList>
            <person name="Luo J."/>
        </authorList>
    </citation>
    <scope>NUCLEOTIDE SEQUENCE [LARGE SCALE GENOMIC DNA]</scope>
    <source>
        <strain evidence="3 4">CR14</strain>
    </source>
</reference>
<dbReference type="PANTHER" id="PTHR30486">
    <property type="entry name" value="TWITCHING MOTILITY PROTEIN PILT"/>
    <property type="match status" value="1"/>
</dbReference>
<dbReference type="NCBIfam" id="TIGR01420">
    <property type="entry name" value="pilT_fam"/>
    <property type="match status" value="1"/>
</dbReference>
<dbReference type="InterPro" id="IPR001482">
    <property type="entry name" value="T2SS/T4SS_dom"/>
</dbReference>
<dbReference type="Proteomes" id="UP001304300">
    <property type="component" value="Chromosome"/>
</dbReference>
<proteinExistence type="inferred from homology"/>
<dbReference type="SMART" id="SM00382">
    <property type="entry name" value="AAA"/>
    <property type="match status" value="1"/>
</dbReference>
<gene>
    <name evidence="3" type="ORF">RZN69_10545</name>
</gene>
<evidence type="ECO:0000256" key="1">
    <source>
        <dbReference type="ARBA" id="ARBA00006611"/>
    </source>
</evidence>
<dbReference type="Gene3D" id="3.40.50.300">
    <property type="entry name" value="P-loop containing nucleotide triphosphate hydrolases"/>
    <property type="match status" value="1"/>
</dbReference>
<protein>
    <submittedName>
        <fullName evidence="3">PilT/PilU family type 4a pilus ATPase</fullName>
    </submittedName>
</protein>
<dbReference type="InterPro" id="IPR050921">
    <property type="entry name" value="T4SS_GSP_E_ATPase"/>
</dbReference>
<dbReference type="PANTHER" id="PTHR30486:SF12">
    <property type="entry name" value="TYPE IV PILUS ATPASE PILU"/>
    <property type="match status" value="1"/>
</dbReference>
<sequence length="369" mass="41156">MSETTELFNSLLQLAVENGASDIHIKTDKPAFLRLHGKLEPVDMDAMTDDQIREFIEASVPDQFFEDWKRDLQIDYCYDLKHLNLGRFRVNGFYQRGQPSMVFRHVNEHPPTFEELNHDPTVFEELAGRHDGIILLCGPTGSGKSSTLAALLDHINQNYDKHIVTLEDPIEFNYTDQKSIINQREIGIDAPSFSMGLKAVLRQDPDIILIGEMRDAATFETALHAAETGHLVFGTLHAANAQQAVQRLFEFFPVDQQPMMRRQIAGALVATVTQKLIPGMDGGRVPAVEIFVADKLAQSIIEEGEFEKILSVIENADESSGSKSFNKDIYRLIKNGLVSKQDGLDFSPNPKALEMNLKGIFLSTGGLVG</sequence>
<dbReference type="GO" id="GO:0016887">
    <property type="term" value="F:ATP hydrolysis activity"/>
    <property type="evidence" value="ECO:0007669"/>
    <property type="project" value="InterPro"/>
</dbReference>
<dbReference type="KEGG" id="puo:RZN69_10545"/>
<dbReference type="EMBL" id="CP136920">
    <property type="protein sequence ID" value="WOO43526.1"/>
    <property type="molecule type" value="Genomic_DNA"/>
</dbReference>
<keyword evidence="4" id="KW-1185">Reference proteome</keyword>
<comment type="similarity">
    <text evidence="1">Belongs to the GSP E family.</text>
</comment>
<dbReference type="AlphaFoldDB" id="A0AAQ3LDK9"/>
<dbReference type="GO" id="GO:0005524">
    <property type="term" value="F:ATP binding"/>
    <property type="evidence" value="ECO:0007669"/>
    <property type="project" value="InterPro"/>
</dbReference>